<dbReference type="RefSeq" id="WP_150665616.1">
    <property type="nucleotide sequence ID" value="NZ_CABPSA010000007.1"/>
</dbReference>
<keyword evidence="1" id="KW-0175">Coiled coil</keyword>
<reference evidence="2 3" key="1">
    <citation type="submission" date="2019-08" db="EMBL/GenBank/DDBJ databases">
        <authorList>
            <person name="Peeters C."/>
        </authorList>
    </citation>
    <scope>NUCLEOTIDE SEQUENCE [LARGE SCALE GENOMIC DNA]</scope>
    <source>
        <strain evidence="2 3">LMG 31010</strain>
    </source>
</reference>
<name>A0A5E4XBK3_9BURK</name>
<dbReference type="EMBL" id="CABPSA010000007">
    <property type="protein sequence ID" value="VVE33799.1"/>
    <property type="molecule type" value="Genomic_DNA"/>
</dbReference>
<accession>A0A5E4XBK3</accession>
<dbReference type="AlphaFoldDB" id="A0A5E4XBK3"/>
<evidence type="ECO:0000313" key="3">
    <source>
        <dbReference type="Proteomes" id="UP000343335"/>
    </source>
</evidence>
<feature type="coiled-coil region" evidence="1">
    <location>
        <begin position="12"/>
        <end position="39"/>
    </location>
</feature>
<proteinExistence type="predicted"/>
<dbReference type="Proteomes" id="UP000343335">
    <property type="component" value="Unassembled WGS sequence"/>
</dbReference>
<gene>
    <name evidence="2" type="ORF">PCO31010_03809</name>
</gene>
<evidence type="ECO:0000313" key="2">
    <source>
        <dbReference type="EMBL" id="VVE33799.1"/>
    </source>
</evidence>
<organism evidence="2 3">
    <name type="scientific">Pandoraea commovens</name>
    <dbReference type="NCBI Taxonomy" id="2508289"/>
    <lineage>
        <taxon>Bacteria</taxon>
        <taxon>Pseudomonadati</taxon>
        <taxon>Pseudomonadota</taxon>
        <taxon>Betaproteobacteria</taxon>
        <taxon>Burkholderiales</taxon>
        <taxon>Burkholderiaceae</taxon>
        <taxon>Pandoraea</taxon>
    </lineage>
</organism>
<evidence type="ECO:0000256" key="1">
    <source>
        <dbReference type="SAM" id="Coils"/>
    </source>
</evidence>
<sequence length="99" mass="11198">MATKQPALITRFKAAQTRITELESKLTAETKRADDAERMKKHYSDLHDEKETQIEQLHGLLDGMTGALPREGEGENSWDKKKYAPMTRLAAWLASRIAA</sequence>
<protein>
    <submittedName>
        <fullName evidence="2">Uncharacterized protein</fullName>
    </submittedName>
</protein>